<protein>
    <submittedName>
        <fullName evidence="1">Uncharacterized protein</fullName>
    </submittedName>
</protein>
<dbReference type="SUPFAM" id="SSF142338">
    <property type="entry name" value="CofD-like"/>
    <property type="match status" value="1"/>
</dbReference>
<dbReference type="EMBL" id="CYKH01000345">
    <property type="protein sequence ID" value="CUF52226.1"/>
    <property type="molecule type" value="Genomic_DNA"/>
</dbReference>
<dbReference type="InterPro" id="IPR038136">
    <property type="entry name" value="CofD-like_dom_sf"/>
</dbReference>
<reference evidence="2" key="1">
    <citation type="submission" date="2015-09" db="EMBL/GenBank/DDBJ databases">
        <authorList>
            <consortium name="Pathogen Informatics"/>
        </authorList>
    </citation>
    <scope>NUCLEOTIDE SEQUENCE [LARGE SCALE GENOMIC DNA]</scope>
    <source>
        <strain evidence="2">Lake Konstanz</strain>
    </source>
</reference>
<dbReference type="Gene3D" id="3.40.50.10680">
    <property type="entry name" value="CofD-like domains"/>
    <property type="match status" value="1"/>
</dbReference>
<gene>
    <name evidence="1" type="ORF">BSAL_63265</name>
</gene>
<sequence>MIICFCGGSGLKHFWRELFSLPTINPAHSQKEEASDNRPQWAVVVAMTDDGGSSRAIMDALGGLPVGDCRNVGLAVADGMHHALSQRVTTTVEDHEAASSLLLLDAVRWMHDLLSHRLCPEDAEVARDELMDVVSQLAHIICTTRAGSQKKEAHPQRLLAAHLAHTALLAFLAAVGVCRQAPFSPSDHLNESEGETSNFTFRNASVGNLVLSGLLLIELKRQRHLAEAEPYSTPSSTQLPLFSALKTFLDTLLCVDQMSVMLNFDISVIPTLDYHHQLTNTTSSRSSTATSFTHETPSVRCPPEDAATSLLCGGGPAKLPRVALEVEWADWTTTWGQRAVSYGGGGDDGGNDDPLVTKKASHHYPAAGGHDVDTAAAASSHRCSSTRGVPKRINVWQETSQRNGNHDRSIIRIVPSPVVTQLLSHGRCVIEETRRDNGEVLEQCAGVSSVMTINSQRSQQQQRRCVLARGSFLTSTLAAVAPHLSCLQPHNGCDERREATATDDNRTGWEPVSQCEPLAPLSSSSVTALAS</sequence>
<dbReference type="Proteomes" id="UP000051952">
    <property type="component" value="Unassembled WGS sequence"/>
</dbReference>
<proteinExistence type="predicted"/>
<name>A0A0S4IRS0_BODSA</name>
<evidence type="ECO:0000313" key="2">
    <source>
        <dbReference type="Proteomes" id="UP000051952"/>
    </source>
</evidence>
<dbReference type="VEuPathDB" id="TriTrypDB:BSAL_63265"/>
<organism evidence="1 2">
    <name type="scientific">Bodo saltans</name>
    <name type="common">Flagellated protozoan</name>
    <dbReference type="NCBI Taxonomy" id="75058"/>
    <lineage>
        <taxon>Eukaryota</taxon>
        <taxon>Discoba</taxon>
        <taxon>Euglenozoa</taxon>
        <taxon>Kinetoplastea</taxon>
        <taxon>Metakinetoplastina</taxon>
        <taxon>Eubodonida</taxon>
        <taxon>Bodonidae</taxon>
        <taxon>Bodo</taxon>
    </lineage>
</organism>
<evidence type="ECO:0000313" key="1">
    <source>
        <dbReference type="EMBL" id="CUF52226.1"/>
    </source>
</evidence>
<accession>A0A0S4IRS0</accession>
<keyword evidence="2" id="KW-1185">Reference proteome</keyword>
<dbReference type="AlphaFoldDB" id="A0A0S4IRS0"/>